<sequence length="216" mass="22367">MMFDPVNSKVVRGELGPGKDAVARRGAMIAYQGDVLFSPIFLGGNMSGFVGRQVSGEDQAMMKASGRGSIWYGFGGMDTTVLRLSGESLTTESSRILCHEPSLHASVVSAAQAGGGGGLRGAARGVVSGQGFMTTQLTGHGMVVLLSHGGTIEIPVQGGGVTVDPQAYIAHRGQLHLKLQAKVGWREAVGRGSGEAMQLEVTGHGSVLVQASEKKF</sequence>
<organism evidence="1 2">
    <name type="scientific">Nakamurella alba</name>
    <dbReference type="NCBI Taxonomy" id="2665158"/>
    <lineage>
        <taxon>Bacteria</taxon>
        <taxon>Bacillati</taxon>
        <taxon>Actinomycetota</taxon>
        <taxon>Actinomycetes</taxon>
        <taxon>Nakamurellales</taxon>
        <taxon>Nakamurellaceae</taxon>
        <taxon>Nakamurella</taxon>
    </lineage>
</organism>
<dbReference type="InterPro" id="IPR016031">
    <property type="entry name" value="Trp_RNA-bd_attenuator-like_dom"/>
</dbReference>
<dbReference type="PANTHER" id="PTHR38074">
    <property type="entry name" value="ALTERED INHERITANCE OF MITOCHONDRIA PROTEIN 24, MITOCHONDRIAL"/>
    <property type="match status" value="1"/>
</dbReference>
<protein>
    <submittedName>
        <fullName evidence="1">AIM24 family protein</fullName>
    </submittedName>
</protein>
<accession>A0A7K1FT28</accession>
<dbReference type="InterPro" id="IPR036983">
    <property type="entry name" value="AIM24_sf"/>
</dbReference>
<evidence type="ECO:0000313" key="1">
    <source>
        <dbReference type="EMBL" id="MTD16333.1"/>
    </source>
</evidence>
<name>A0A7K1FT28_9ACTN</name>
<dbReference type="Gene3D" id="3.60.160.10">
    <property type="entry name" value="Mitochondrial biogenesis AIM24"/>
    <property type="match status" value="1"/>
</dbReference>
<dbReference type="PANTHER" id="PTHR38074:SF1">
    <property type="entry name" value="ALTERED INHERITANCE OF MITOCHONDRIA PROTEIN 24, MITOCHONDRIAL"/>
    <property type="match status" value="1"/>
</dbReference>
<dbReference type="AlphaFoldDB" id="A0A7K1FT28"/>
<reference evidence="1 2" key="1">
    <citation type="submission" date="2019-11" db="EMBL/GenBank/DDBJ databases">
        <authorList>
            <person name="Jiang L.-Q."/>
        </authorList>
    </citation>
    <scope>NUCLEOTIDE SEQUENCE [LARGE SCALE GENOMIC DNA]</scope>
    <source>
        <strain evidence="1 2">YIM 132087</strain>
    </source>
</reference>
<keyword evidence="2" id="KW-1185">Reference proteome</keyword>
<dbReference type="SUPFAM" id="SSF51219">
    <property type="entry name" value="TRAP-like"/>
    <property type="match status" value="1"/>
</dbReference>
<comment type="caution">
    <text evidence="1">The sequence shown here is derived from an EMBL/GenBank/DDBJ whole genome shotgun (WGS) entry which is preliminary data.</text>
</comment>
<dbReference type="InterPro" id="IPR002838">
    <property type="entry name" value="AIM24"/>
</dbReference>
<dbReference type="EMBL" id="WLYK01000009">
    <property type="protein sequence ID" value="MTD16333.1"/>
    <property type="molecule type" value="Genomic_DNA"/>
</dbReference>
<dbReference type="Pfam" id="PF01987">
    <property type="entry name" value="AIM24"/>
    <property type="match status" value="1"/>
</dbReference>
<dbReference type="Proteomes" id="UP000460221">
    <property type="component" value="Unassembled WGS sequence"/>
</dbReference>
<evidence type="ECO:0000313" key="2">
    <source>
        <dbReference type="Proteomes" id="UP000460221"/>
    </source>
</evidence>
<proteinExistence type="predicted"/>
<gene>
    <name evidence="1" type="ORF">GIS00_20540</name>
</gene>